<dbReference type="PROSITE" id="PS51192">
    <property type="entry name" value="HELICASE_ATP_BIND_1"/>
    <property type="match status" value="1"/>
</dbReference>
<evidence type="ECO:0000256" key="6">
    <source>
        <dbReference type="ARBA" id="ARBA00022806"/>
    </source>
</evidence>
<keyword evidence="7 14" id="KW-0067">ATP-binding</keyword>
<dbReference type="Pfam" id="PF25430">
    <property type="entry name" value="DDX23"/>
    <property type="match status" value="1"/>
</dbReference>
<evidence type="ECO:0000256" key="8">
    <source>
        <dbReference type="ARBA" id="ARBA00023187"/>
    </source>
</evidence>
<evidence type="ECO:0000256" key="7">
    <source>
        <dbReference type="ARBA" id="ARBA00022840"/>
    </source>
</evidence>
<dbReference type="InterPro" id="IPR000629">
    <property type="entry name" value="RNA-helicase_DEAD-box_CS"/>
</dbReference>
<comment type="subunit">
    <text evidence="11">Component of the U5 snRNP complex.</text>
</comment>
<reference evidence="20" key="1">
    <citation type="journal article" date="2018" name="Nat. Microbiol.">
        <title>Leveraging single-cell genomics to expand the fungal tree of life.</title>
        <authorList>
            <person name="Ahrendt S.R."/>
            <person name="Quandt C.A."/>
            <person name="Ciobanu D."/>
            <person name="Clum A."/>
            <person name="Salamov A."/>
            <person name="Andreopoulos B."/>
            <person name="Cheng J.F."/>
            <person name="Woyke T."/>
            <person name="Pelin A."/>
            <person name="Henrissat B."/>
            <person name="Reynolds N.K."/>
            <person name="Benny G.L."/>
            <person name="Smith M.E."/>
            <person name="James T.Y."/>
            <person name="Grigoriev I.V."/>
        </authorList>
    </citation>
    <scope>NUCLEOTIDE SEQUENCE [LARGE SCALE GENOMIC DNA]</scope>
    <source>
        <strain evidence="20">RSA 468</strain>
    </source>
</reference>
<evidence type="ECO:0000256" key="1">
    <source>
        <dbReference type="ARBA" id="ARBA00004123"/>
    </source>
</evidence>
<dbReference type="FunFam" id="3.40.50.300:FF:000322">
    <property type="entry name" value="probable ATP-dependent RNA helicase DDX23"/>
    <property type="match status" value="1"/>
</dbReference>
<organism evidence="19 20">
    <name type="scientific">Dimargaris cristalligena</name>
    <dbReference type="NCBI Taxonomy" id="215637"/>
    <lineage>
        <taxon>Eukaryota</taxon>
        <taxon>Fungi</taxon>
        <taxon>Fungi incertae sedis</taxon>
        <taxon>Zoopagomycota</taxon>
        <taxon>Kickxellomycotina</taxon>
        <taxon>Dimargaritomycetes</taxon>
        <taxon>Dimargaritales</taxon>
        <taxon>Dimargaritaceae</taxon>
        <taxon>Dimargaris</taxon>
    </lineage>
</organism>
<dbReference type="STRING" id="215637.A0A4Q0A228"/>
<dbReference type="InterPro" id="IPR014001">
    <property type="entry name" value="Helicase_ATP-bd"/>
</dbReference>
<dbReference type="CDD" id="cd17945">
    <property type="entry name" value="DEADc_DDX23"/>
    <property type="match status" value="1"/>
</dbReference>
<evidence type="ECO:0000256" key="11">
    <source>
        <dbReference type="ARBA" id="ARBA00038719"/>
    </source>
</evidence>
<feature type="short sequence motif" description="Q motif" evidence="13">
    <location>
        <begin position="182"/>
        <end position="210"/>
    </location>
</feature>
<evidence type="ECO:0000259" key="16">
    <source>
        <dbReference type="PROSITE" id="PS51192"/>
    </source>
</evidence>
<evidence type="ECO:0000313" key="19">
    <source>
        <dbReference type="EMBL" id="RKP40186.1"/>
    </source>
</evidence>
<dbReference type="GO" id="GO:0006397">
    <property type="term" value="P:mRNA processing"/>
    <property type="evidence" value="ECO:0007669"/>
    <property type="project" value="UniProtKB-KW"/>
</dbReference>
<dbReference type="GO" id="GO:0003676">
    <property type="term" value="F:nucleic acid binding"/>
    <property type="evidence" value="ECO:0007669"/>
    <property type="project" value="InterPro"/>
</dbReference>
<dbReference type="PROSITE" id="PS51194">
    <property type="entry name" value="HELICASE_CTER"/>
    <property type="match status" value="1"/>
</dbReference>
<dbReference type="GO" id="GO:0005634">
    <property type="term" value="C:nucleus"/>
    <property type="evidence" value="ECO:0007669"/>
    <property type="project" value="UniProtKB-SubCell"/>
</dbReference>
<dbReference type="CDD" id="cd18787">
    <property type="entry name" value="SF2_C_DEAD"/>
    <property type="match status" value="1"/>
</dbReference>
<dbReference type="InterPro" id="IPR001650">
    <property type="entry name" value="Helicase_C-like"/>
</dbReference>
<evidence type="ECO:0000256" key="10">
    <source>
        <dbReference type="ARBA" id="ARBA00037954"/>
    </source>
</evidence>
<feature type="region of interest" description="Disordered" evidence="15">
    <location>
        <begin position="1"/>
        <end position="31"/>
    </location>
</feature>
<dbReference type="GO" id="GO:0003724">
    <property type="term" value="F:RNA helicase activity"/>
    <property type="evidence" value="ECO:0007669"/>
    <property type="project" value="UniProtKB-EC"/>
</dbReference>
<dbReference type="PANTHER" id="PTHR47958">
    <property type="entry name" value="ATP-DEPENDENT RNA HELICASE DBP3"/>
    <property type="match status" value="1"/>
</dbReference>
<keyword evidence="20" id="KW-1185">Reference proteome</keyword>
<evidence type="ECO:0000256" key="4">
    <source>
        <dbReference type="ARBA" id="ARBA00022741"/>
    </source>
</evidence>
<dbReference type="Gene3D" id="3.40.50.300">
    <property type="entry name" value="P-loop containing nucleotide triphosphate hydrolases"/>
    <property type="match status" value="2"/>
</dbReference>
<evidence type="ECO:0000256" key="3">
    <source>
        <dbReference type="ARBA" id="ARBA00022664"/>
    </source>
</evidence>
<keyword evidence="9" id="KW-0539">Nucleus</keyword>
<dbReference type="Pfam" id="PF00270">
    <property type="entry name" value="DEAD"/>
    <property type="match status" value="1"/>
</dbReference>
<dbReference type="EMBL" id="ML002221">
    <property type="protein sequence ID" value="RKP40186.1"/>
    <property type="molecule type" value="Genomic_DNA"/>
</dbReference>
<feature type="domain" description="Helicase ATP-binding" evidence="16">
    <location>
        <begin position="213"/>
        <end position="429"/>
    </location>
</feature>
<dbReference type="GO" id="GO:0005524">
    <property type="term" value="F:ATP binding"/>
    <property type="evidence" value="ECO:0007669"/>
    <property type="project" value="UniProtKB-KW"/>
</dbReference>
<feature type="domain" description="DEAD-box RNA helicase Q" evidence="18">
    <location>
        <begin position="182"/>
        <end position="210"/>
    </location>
</feature>
<comment type="catalytic activity">
    <reaction evidence="12">
        <text>ATP + H2O = ADP + phosphate + H(+)</text>
        <dbReference type="Rhea" id="RHEA:13065"/>
        <dbReference type="ChEBI" id="CHEBI:15377"/>
        <dbReference type="ChEBI" id="CHEBI:15378"/>
        <dbReference type="ChEBI" id="CHEBI:30616"/>
        <dbReference type="ChEBI" id="CHEBI:43474"/>
        <dbReference type="ChEBI" id="CHEBI:456216"/>
        <dbReference type="EC" id="3.6.4.13"/>
    </reaction>
</comment>
<name>A0A4Q0A228_9FUNG</name>
<dbReference type="AlphaFoldDB" id="A0A4Q0A228"/>
<protein>
    <recommendedName>
        <fullName evidence="2">RNA helicase</fullName>
        <ecNumber evidence="2">3.6.4.13</ecNumber>
    </recommendedName>
</protein>
<proteinExistence type="inferred from homology"/>
<evidence type="ECO:0000259" key="18">
    <source>
        <dbReference type="PROSITE" id="PS51195"/>
    </source>
</evidence>
<dbReference type="SMART" id="SM00490">
    <property type="entry name" value="HELICc"/>
    <property type="match status" value="1"/>
</dbReference>
<dbReference type="PROSITE" id="PS51195">
    <property type="entry name" value="Q_MOTIF"/>
    <property type="match status" value="1"/>
</dbReference>
<dbReference type="PROSITE" id="PS00039">
    <property type="entry name" value="DEAD_ATP_HELICASE"/>
    <property type="match status" value="1"/>
</dbReference>
<dbReference type="InterPro" id="IPR014014">
    <property type="entry name" value="RNA_helicase_DEAD_Q_motif"/>
</dbReference>
<gene>
    <name evidence="19" type="ORF">BJ085DRAFT_15192</name>
</gene>
<evidence type="ECO:0000256" key="2">
    <source>
        <dbReference type="ARBA" id="ARBA00012552"/>
    </source>
</evidence>
<feature type="domain" description="Helicase C-terminal" evidence="17">
    <location>
        <begin position="440"/>
        <end position="602"/>
    </location>
</feature>
<keyword evidence="4 14" id="KW-0547">Nucleotide-binding</keyword>
<keyword evidence="8" id="KW-0508">mRNA splicing</keyword>
<dbReference type="GO" id="GO:0008380">
    <property type="term" value="P:RNA splicing"/>
    <property type="evidence" value="ECO:0007669"/>
    <property type="project" value="UniProtKB-KW"/>
</dbReference>
<accession>A0A4Q0A228</accession>
<evidence type="ECO:0000256" key="15">
    <source>
        <dbReference type="SAM" id="MobiDB-lite"/>
    </source>
</evidence>
<sequence length="614" mass="69105">MTRTRSNRSDARNRRSLSAERSPQPGAEEELQVIRERYIGVEKKKRPPRRLNERKFVFDWATTEDTSQEYNDLYQQRMQPTLFGRGHVGGIDPRAQEKERRKFFQSDSHLDDFSDGDRPVAAAATADAKLLDPRARPGRKPRWDDRRWSEKELSEMQERDWRIFKEDFNISTKGGRIPNPIRHWKESSLPAPILDIIHQVGYLEPTPIQRQAIPIGLQNRDIIGIAETGSGKTASFLIPMLVYISGLPPITAENMANGPYALILAPTRELAQQIEHETIKFCQPLGYHCVSLVGGHAMEEQSFNLRNGAAIIIATPGRLKDLLDRRILVLTQCAYVVMDEADRMIDMGFEPDVNYILDALPVSNKKPDTVAGDMDNELDGDEEHDQAMLVDGPTTGPLTRYRQTTMFSATMPTAVERLAQKYLRRPAVVTIGTAGQAVETVEQRVEMINDETRKRQRLLDILRRGIEPPIIVFVNQKKIADSLTRFIRAEGYPVTTLHGGKSQDQREASLTQLKDGTMEILVATDVAGRGIDVKDVSLVVNFDMAKNIEDYTHRIGRTGRAGKSGVAITFLANSDADVMFDLKQMIAKSSISRLPPELANHEAAQAQKGNFKNI</sequence>
<dbReference type="InterPro" id="IPR057479">
    <property type="entry name" value="PRP28/DDX23-like_helical"/>
</dbReference>
<evidence type="ECO:0000256" key="5">
    <source>
        <dbReference type="ARBA" id="ARBA00022801"/>
    </source>
</evidence>
<dbReference type="SMART" id="SM00487">
    <property type="entry name" value="DEXDc"/>
    <property type="match status" value="1"/>
</dbReference>
<evidence type="ECO:0000259" key="17">
    <source>
        <dbReference type="PROSITE" id="PS51194"/>
    </source>
</evidence>
<dbReference type="Pfam" id="PF00271">
    <property type="entry name" value="Helicase_C"/>
    <property type="match status" value="1"/>
</dbReference>
<dbReference type="InterPro" id="IPR027417">
    <property type="entry name" value="P-loop_NTPase"/>
</dbReference>
<keyword evidence="5 14" id="KW-0378">Hydrolase</keyword>
<evidence type="ECO:0000313" key="20">
    <source>
        <dbReference type="Proteomes" id="UP000268162"/>
    </source>
</evidence>
<dbReference type="SUPFAM" id="SSF52540">
    <property type="entry name" value="P-loop containing nucleoside triphosphate hydrolases"/>
    <property type="match status" value="1"/>
</dbReference>
<evidence type="ECO:0000256" key="13">
    <source>
        <dbReference type="PROSITE-ProRule" id="PRU00552"/>
    </source>
</evidence>
<comment type="similarity">
    <text evidence="10">Belongs to the DEAD box helicase family. DDX23/PRP28 subfamily.</text>
</comment>
<comment type="subcellular location">
    <subcellularLocation>
        <location evidence="1">Nucleus</location>
    </subcellularLocation>
</comment>
<evidence type="ECO:0000256" key="14">
    <source>
        <dbReference type="RuleBase" id="RU000492"/>
    </source>
</evidence>
<dbReference type="GO" id="GO:0016787">
    <property type="term" value="F:hydrolase activity"/>
    <property type="evidence" value="ECO:0007669"/>
    <property type="project" value="UniProtKB-KW"/>
</dbReference>
<dbReference type="EC" id="3.6.4.13" evidence="2"/>
<evidence type="ECO:0000256" key="9">
    <source>
        <dbReference type="ARBA" id="ARBA00023242"/>
    </source>
</evidence>
<evidence type="ECO:0000256" key="12">
    <source>
        <dbReference type="ARBA" id="ARBA00047984"/>
    </source>
</evidence>
<keyword evidence="6 14" id="KW-0347">Helicase</keyword>
<keyword evidence="3" id="KW-0507">mRNA processing</keyword>
<dbReference type="Proteomes" id="UP000268162">
    <property type="component" value="Unassembled WGS sequence"/>
</dbReference>
<dbReference type="InterPro" id="IPR011545">
    <property type="entry name" value="DEAD/DEAH_box_helicase_dom"/>
</dbReference>